<feature type="domain" description="Homeobox" evidence="2">
    <location>
        <begin position="37"/>
        <end position="90"/>
    </location>
</feature>
<dbReference type="GO" id="GO:0005634">
    <property type="term" value="C:nucleus"/>
    <property type="evidence" value="ECO:0007669"/>
    <property type="project" value="UniProtKB-SubCell"/>
</dbReference>
<accession>A0A2P6MUD4</accession>
<keyword evidence="1" id="KW-0539">Nucleus</keyword>
<dbReference type="SUPFAM" id="SSF46689">
    <property type="entry name" value="Homeodomain-like"/>
    <property type="match status" value="2"/>
</dbReference>
<evidence type="ECO:0000313" key="4">
    <source>
        <dbReference type="Proteomes" id="UP000241769"/>
    </source>
</evidence>
<proteinExistence type="predicted"/>
<evidence type="ECO:0000313" key="3">
    <source>
        <dbReference type="EMBL" id="PRP75328.1"/>
    </source>
</evidence>
<dbReference type="InParanoid" id="A0A2P6MUD4"/>
<dbReference type="Proteomes" id="UP000241769">
    <property type="component" value="Unassembled WGS sequence"/>
</dbReference>
<comment type="caution">
    <text evidence="3">The sequence shown here is derived from an EMBL/GenBank/DDBJ whole genome shotgun (WGS) entry which is preliminary data.</text>
</comment>
<dbReference type="Gene3D" id="1.10.10.60">
    <property type="entry name" value="Homeodomain-like"/>
    <property type="match status" value="1"/>
</dbReference>
<keyword evidence="1" id="KW-0238">DNA-binding</keyword>
<protein>
    <recommendedName>
        <fullName evidence="2">Homeobox domain-containing protein</fullName>
    </recommendedName>
</protein>
<evidence type="ECO:0000259" key="2">
    <source>
        <dbReference type="SMART" id="SM00389"/>
    </source>
</evidence>
<evidence type="ECO:0000256" key="1">
    <source>
        <dbReference type="RuleBase" id="RU000682"/>
    </source>
</evidence>
<keyword evidence="1" id="KW-0371">Homeobox</keyword>
<comment type="subcellular location">
    <subcellularLocation>
        <location evidence="1">Nucleus</location>
    </subcellularLocation>
</comment>
<dbReference type="CDD" id="cd00086">
    <property type="entry name" value="homeodomain"/>
    <property type="match status" value="1"/>
</dbReference>
<sequence>MHSPNQQQHLDLSHSDTERLVEKWKTFKNRKVPEDDGRLQGSKTTSTQAAALEEVFKLNPKPDIQELEIVSRKTWFQNKRLRRQKKEEETMLKIRKTGEHIIDESPEAKVQAHRDHLLDLSSCSKGTWRFSKKRKISESDGRLQGYKTTSEQTVMLEEMFQIDPKPDDRALKMVAQKVDMPEKHVVSKQEVQVRAPYVCKWLIRDSVKRSTREEEAVRRMAETKRDSTIDDQPFIDTKKQRDPLFVIVSPRRRTSIRIPKTSTR</sequence>
<dbReference type="SMART" id="SM00389">
    <property type="entry name" value="HOX"/>
    <property type="match status" value="2"/>
</dbReference>
<dbReference type="EMBL" id="MDYQ01000395">
    <property type="protein sequence ID" value="PRP75328.1"/>
    <property type="molecule type" value="Genomic_DNA"/>
</dbReference>
<dbReference type="Pfam" id="PF00046">
    <property type="entry name" value="Homeodomain"/>
    <property type="match status" value="1"/>
</dbReference>
<feature type="domain" description="Homeobox" evidence="2">
    <location>
        <begin position="141"/>
        <end position="196"/>
    </location>
</feature>
<dbReference type="GO" id="GO:0003677">
    <property type="term" value="F:DNA binding"/>
    <property type="evidence" value="ECO:0007669"/>
    <property type="project" value="UniProtKB-KW"/>
</dbReference>
<organism evidence="3 4">
    <name type="scientific">Planoprotostelium fungivorum</name>
    <dbReference type="NCBI Taxonomy" id="1890364"/>
    <lineage>
        <taxon>Eukaryota</taxon>
        <taxon>Amoebozoa</taxon>
        <taxon>Evosea</taxon>
        <taxon>Variosea</taxon>
        <taxon>Cavosteliida</taxon>
        <taxon>Cavosteliaceae</taxon>
        <taxon>Planoprotostelium</taxon>
    </lineage>
</organism>
<dbReference type="InterPro" id="IPR009057">
    <property type="entry name" value="Homeodomain-like_sf"/>
</dbReference>
<gene>
    <name evidence="3" type="ORF">PROFUN_05639</name>
</gene>
<dbReference type="AlphaFoldDB" id="A0A2P6MUD4"/>
<keyword evidence="4" id="KW-1185">Reference proteome</keyword>
<dbReference type="InterPro" id="IPR001356">
    <property type="entry name" value="HD"/>
</dbReference>
<reference evidence="3 4" key="1">
    <citation type="journal article" date="2018" name="Genome Biol. Evol.">
        <title>Multiple Roots of Fruiting Body Formation in Amoebozoa.</title>
        <authorList>
            <person name="Hillmann F."/>
            <person name="Forbes G."/>
            <person name="Novohradska S."/>
            <person name="Ferling I."/>
            <person name="Riege K."/>
            <person name="Groth M."/>
            <person name="Westermann M."/>
            <person name="Marz M."/>
            <person name="Spaller T."/>
            <person name="Winckler T."/>
            <person name="Schaap P."/>
            <person name="Glockner G."/>
        </authorList>
    </citation>
    <scope>NUCLEOTIDE SEQUENCE [LARGE SCALE GENOMIC DNA]</scope>
    <source>
        <strain evidence="3 4">Jena</strain>
    </source>
</reference>
<name>A0A2P6MUD4_9EUKA</name>